<accession>A0A1Z5JTY4</accession>
<proteinExistence type="predicted"/>
<dbReference type="EMBL" id="BDSP01000117">
    <property type="protein sequence ID" value="GAX17494.1"/>
    <property type="molecule type" value="Genomic_DNA"/>
</dbReference>
<evidence type="ECO:0000313" key="2">
    <source>
        <dbReference type="EMBL" id="GAX17494.1"/>
    </source>
</evidence>
<dbReference type="Proteomes" id="UP000198406">
    <property type="component" value="Unassembled WGS sequence"/>
</dbReference>
<reference evidence="2 3" key="1">
    <citation type="journal article" date="2015" name="Plant Cell">
        <title>Oil accumulation by the oleaginous diatom Fistulifera solaris as revealed by the genome and transcriptome.</title>
        <authorList>
            <person name="Tanaka T."/>
            <person name="Maeda Y."/>
            <person name="Veluchamy A."/>
            <person name="Tanaka M."/>
            <person name="Abida H."/>
            <person name="Marechal E."/>
            <person name="Bowler C."/>
            <person name="Muto M."/>
            <person name="Sunaga Y."/>
            <person name="Tanaka M."/>
            <person name="Yoshino T."/>
            <person name="Taniguchi T."/>
            <person name="Fukuda Y."/>
            <person name="Nemoto M."/>
            <person name="Matsumoto M."/>
            <person name="Wong P.S."/>
            <person name="Aburatani S."/>
            <person name="Fujibuchi W."/>
        </authorList>
    </citation>
    <scope>NUCLEOTIDE SEQUENCE [LARGE SCALE GENOMIC DNA]</scope>
    <source>
        <strain evidence="2 3">JPCC DA0580</strain>
    </source>
</reference>
<organism evidence="2 3">
    <name type="scientific">Fistulifera solaris</name>
    <name type="common">Oleaginous diatom</name>
    <dbReference type="NCBI Taxonomy" id="1519565"/>
    <lineage>
        <taxon>Eukaryota</taxon>
        <taxon>Sar</taxon>
        <taxon>Stramenopiles</taxon>
        <taxon>Ochrophyta</taxon>
        <taxon>Bacillariophyta</taxon>
        <taxon>Bacillariophyceae</taxon>
        <taxon>Bacillariophycidae</taxon>
        <taxon>Naviculales</taxon>
        <taxon>Naviculaceae</taxon>
        <taxon>Fistulifera</taxon>
    </lineage>
</organism>
<gene>
    <name evidence="2" type="ORF">FisN_5Hh146</name>
</gene>
<comment type="caution">
    <text evidence="2">The sequence shown here is derived from an EMBL/GenBank/DDBJ whole genome shotgun (WGS) entry which is preliminary data.</text>
</comment>
<feature type="compositionally biased region" description="Basic and acidic residues" evidence="1">
    <location>
        <begin position="1012"/>
        <end position="1022"/>
    </location>
</feature>
<feature type="region of interest" description="Disordered" evidence="1">
    <location>
        <begin position="989"/>
        <end position="1022"/>
    </location>
</feature>
<evidence type="ECO:0000256" key="1">
    <source>
        <dbReference type="SAM" id="MobiDB-lite"/>
    </source>
</evidence>
<keyword evidence="3" id="KW-1185">Reference proteome</keyword>
<name>A0A1Z5JTY4_FISSO</name>
<evidence type="ECO:0008006" key="4">
    <source>
        <dbReference type="Google" id="ProtNLM"/>
    </source>
</evidence>
<protein>
    <recommendedName>
        <fullName evidence="4">CST complex subunit CTC1</fullName>
    </recommendedName>
</protein>
<dbReference type="AlphaFoldDB" id="A0A1Z5JTY4"/>
<evidence type="ECO:0000313" key="3">
    <source>
        <dbReference type="Proteomes" id="UP000198406"/>
    </source>
</evidence>
<dbReference type="InParanoid" id="A0A1Z5JTY4"/>
<sequence>MYHENITQDAALTGTIHFVCELRRPGKKRKHTETRGPQIVGWSFRCHHGVEYLLSFPIRCYHNALRAWQQSLVVHLEKFTLVPISTTTRFDHLIEVHEDGLIVPAIRNQARDARLDKDNAWTLAQISLKEALDIHLQRQVQNYRSYKDSQSRKYSFRATIQAVTPIFTLDPSDPFCLLQVEDEGYRSVLVLQKEALACSTLLIPGDTCYFCDVTRIAWKVPDELNQERFAHLQANVPTHVFVAHNRDQIAILNSPQRSEVSPSLTGCITRVHSVHSQNSYPGSVSIQYIDLITEDGTDCRLYLEYFPMSSTLQLSLRSGITIMATNIHELGQGHFAACSRSSIHVQSMRPDLPFWNSSELAVDRFTPLTYTRIRKTCYDTALSTLLSEFLDGFDRIDAPSVRHWARSWLQHHGVISSSATPPPRRNVYAEFFDHQDEAVDVDDDGAERSGCHLSRDLQRAPKLPFLIQLNDIRNEAIRVLQDRLDRYIANNRVRVGWSASFTLGAEDLNVNLNPRKCLNAAIYSGGAVVSASGPVHTNDASMLLLSISNGNTVLPIVVESNADVSPHTHALFGLESITTSVLCLGASPRGDNDVRSEGGADVCILPVFGGDSRFHGPCVLIRVTNQNWIFIASFHIEAKTLLKISTDESPIEREAAETRPCRAPVHLGDVALPTFDTSPNTSDRMCVSLLARKQFAFMRLKKGSYGGITLTLAHMPLRKASMDEVNDLSDPRGVTLQSIDCRPFLLLDEVATRQMEAFFSCSSIAATGVLSEQIATALAFWKIASSETQCFLLHGGLDELRSGASTFCHSRNITVLVPLNNFQRDPKRGYLRIRSNFNDIVAFPVGSAKRFARSVDENGLFEYIGGGKMIAGMLGRHRNRNQYGDIAIGELTSTIWSQRDDGVPTCSIGEMFRSLCLDLQSGTCTHLAPSLTRRVVGTFLGVSFCRAIAECSECYSQLVKSKHKAKQKAVTRKNVRSSTKVSFWNRALPPSTDSISETNSEIQSTDTISMSDKVERPEPPDKVDDLKNLMICPKRCGGQIAIKWECSGTLDDSTGQAKLYAERDAALLLLGLTKQYVSMIEEGAWMEPNGIVFSKAMAPNPSITHAISRAKYRAKESRRGGKISENVVLQHMEPLARAEYLLQRHCRFSPEPSRDLIYYVLCKPMGDNNLHLKHTNVDQVSDQSVPTYTLPPLKLVLVDGQAVSSRGRHYDNDEQ</sequence>
<feature type="compositionally biased region" description="Polar residues" evidence="1">
    <location>
        <begin position="991"/>
        <end position="1010"/>
    </location>
</feature>
<dbReference type="OrthoDB" id="49087at2759"/>